<feature type="compositionally biased region" description="Acidic residues" evidence="6">
    <location>
        <begin position="459"/>
        <end position="470"/>
    </location>
</feature>
<organism evidence="7 8">
    <name type="scientific">Lasiodiplodia hormozganensis</name>
    <dbReference type="NCBI Taxonomy" id="869390"/>
    <lineage>
        <taxon>Eukaryota</taxon>
        <taxon>Fungi</taxon>
        <taxon>Dikarya</taxon>
        <taxon>Ascomycota</taxon>
        <taxon>Pezizomycotina</taxon>
        <taxon>Dothideomycetes</taxon>
        <taxon>Dothideomycetes incertae sedis</taxon>
        <taxon>Botryosphaeriales</taxon>
        <taxon>Botryosphaeriaceae</taxon>
        <taxon>Lasiodiplodia</taxon>
    </lineage>
</organism>
<dbReference type="GO" id="GO:0005506">
    <property type="term" value="F:iron ion binding"/>
    <property type="evidence" value="ECO:0007669"/>
    <property type="project" value="InterPro"/>
</dbReference>
<dbReference type="InterPro" id="IPR002403">
    <property type="entry name" value="Cyt_P450_E_grp-IV"/>
</dbReference>
<comment type="cofactor">
    <cofactor evidence="1 5">
        <name>heme</name>
        <dbReference type="ChEBI" id="CHEBI:30413"/>
    </cofactor>
</comment>
<dbReference type="PANTHER" id="PTHR24305">
    <property type="entry name" value="CYTOCHROME P450"/>
    <property type="match status" value="1"/>
</dbReference>
<evidence type="ECO:0000256" key="2">
    <source>
        <dbReference type="ARBA" id="ARBA00010617"/>
    </source>
</evidence>
<keyword evidence="4 5" id="KW-0408">Iron</keyword>
<accession>A0AA40CIE5</accession>
<evidence type="ECO:0000256" key="1">
    <source>
        <dbReference type="ARBA" id="ARBA00001971"/>
    </source>
</evidence>
<dbReference type="Proteomes" id="UP001175001">
    <property type="component" value="Unassembled WGS sequence"/>
</dbReference>
<dbReference type="EMBL" id="JAUJDW010000096">
    <property type="protein sequence ID" value="KAK0638344.1"/>
    <property type="molecule type" value="Genomic_DNA"/>
</dbReference>
<dbReference type="InterPro" id="IPR050121">
    <property type="entry name" value="Cytochrome_P450_monoxygenase"/>
</dbReference>
<feature type="compositionally biased region" description="Low complexity" evidence="6">
    <location>
        <begin position="270"/>
        <end position="283"/>
    </location>
</feature>
<evidence type="ECO:0000256" key="4">
    <source>
        <dbReference type="ARBA" id="ARBA00023004"/>
    </source>
</evidence>
<reference evidence="7" key="1">
    <citation type="submission" date="2023-06" db="EMBL/GenBank/DDBJ databases">
        <title>Multi-omics analyses reveal the molecular pathogenesis toolkit of Lasiodiplodia hormozganensis, a cross-kingdom pathogen.</title>
        <authorList>
            <person name="Felix C."/>
            <person name="Meneses R."/>
            <person name="Goncalves M.F.M."/>
            <person name="Tilleman L."/>
            <person name="Duarte A.S."/>
            <person name="Jorrin-Novo J.V."/>
            <person name="Van De Peer Y."/>
            <person name="Deforce D."/>
            <person name="Van Nieuwerburgh F."/>
            <person name="Esteves A.C."/>
            <person name="Alves A."/>
        </authorList>
    </citation>
    <scope>NUCLEOTIDE SEQUENCE</scope>
    <source>
        <strain evidence="7">CBS 339.90</strain>
    </source>
</reference>
<dbReference type="PRINTS" id="PR00465">
    <property type="entry name" value="EP450IV"/>
</dbReference>
<gene>
    <name evidence="7" type="primary">mpaDE_1</name>
    <name evidence="7" type="ORF">DIS24_g9916</name>
</gene>
<feature type="region of interest" description="Disordered" evidence="6">
    <location>
        <begin position="452"/>
        <end position="472"/>
    </location>
</feature>
<evidence type="ECO:0000313" key="8">
    <source>
        <dbReference type="Proteomes" id="UP001175001"/>
    </source>
</evidence>
<keyword evidence="7" id="KW-0503">Monooxygenase</keyword>
<dbReference type="InterPro" id="IPR036396">
    <property type="entry name" value="Cyt_P450_sf"/>
</dbReference>
<comment type="similarity">
    <text evidence="2">Belongs to the cytochrome P450 family.</text>
</comment>
<feature type="binding site" description="axial binding residue" evidence="5">
    <location>
        <position position="494"/>
    </location>
    <ligand>
        <name>heme</name>
        <dbReference type="ChEBI" id="CHEBI:30413"/>
    </ligand>
    <ligandPart>
        <name>Fe</name>
        <dbReference type="ChEBI" id="CHEBI:18248"/>
    </ligandPart>
</feature>
<dbReference type="CDD" id="cd11060">
    <property type="entry name" value="CYP57A1-like"/>
    <property type="match status" value="1"/>
</dbReference>
<dbReference type="PRINTS" id="PR00385">
    <property type="entry name" value="P450"/>
</dbReference>
<dbReference type="GO" id="GO:0020037">
    <property type="term" value="F:heme binding"/>
    <property type="evidence" value="ECO:0007669"/>
    <property type="project" value="InterPro"/>
</dbReference>
<keyword evidence="7" id="KW-0560">Oxidoreductase</keyword>
<dbReference type="SUPFAM" id="SSF48264">
    <property type="entry name" value="Cytochrome P450"/>
    <property type="match status" value="1"/>
</dbReference>
<keyword evidence="8" id="KW-1185">Reference proteome</keyword>
<protein>
    <submittedName>
        <fullName evidence="7">Cytochrome P450 monooxygenase mpaDE</fullName>
    </submittedName>
</protein>
<keyword evidence="3 5" id="KW-0479">Metal-binding</keyword>
<feature type="region of interest" description="Disordered" evidence="6">
    <location>
        <begin position="268"/>
        <end position="288"/>
    </location>
</feature>
<dbReference type="InterPro" id="IPR001128">
    <property type="entry name" value="Cyt_P450"/>
</dbReference>
<evidence type="ECO:0000313" key="7">
    <source>
        <dbReference type="EMBL" id="KAK0638344.1"/>
    </source>
</evidence>
<evidence type="ECO:0000256" key="6">
    <source>
        <dbReference type="SAM" id="MobiDB-lite"/>
    </source>
</evidence>
<keyword evidence="5" id="KW-0349">Heme</keyword>
<dbReference type="Pfam" id="PF00067">
    <property type="entry name" value="p450"/>
    <property type="match status" value="1"/>
</dbReference>
<dbReference type="GO" id="GO:0004497">
    <property type="term" value="F:monooxygenase activity"/>
    <property type="evidence" value="ECO:0007669"/>
    <property type="project" value="UniProtKB-KW"/>
</dbReference>
<dbReference type="AlphaFoldDB" id="A0AA40CIE5"/>
<comment type="caution">
    <text evidence="7">The sequence shown here is derived from an EMBL/GenBank/DDBJ whole genome shotgun (WGS) entry which is preliminary data.</text>
</comment>
<sequence>MAATGFLSTILTTAQRHPFLLLFLLLTAYLLHNRYQRNLHHIPGPWLRSISTLPRMYSVYRGHSHDDDLALHRQYGSVVRIAPNLVSISDPRAIPQIYGPASAFRKSRFYELSAVHDDEGLVPDTFVLADRALHARMKRNAAAAYSMNALVRMEPWLEGPTGRLLGLLDEAAASGRKCDLGELLRRYAMDAVFCLTFGRDLDFLRKGDRTGMLKTLDVFTDYMAIFGQVPWTHRFLLGNATVANWFLGAGAASQDEMMALAQDQVRQYRSSSSSSSSSPPSSSADADAEMKPTTFLHRLLHTQQTNPSSLTDREIHTHAFGNITAGSDTTSTALRAVLLCLLGHPAAYARLRDELEAEFGDVDFNCDGRGHANVTFARANALPYLRAVIREAMRLHPSVGMLLGRVAADNSGTMTICGVRVPAGTEVGVNPWVVQRDARVYAEPDAFVPERWLSKSGDGEEEEGGDEAEKDGEKDRLRAMNASFFAFGAGPHTCSGRWMALLEITTLVPVLVLRYDFELWQKGRGVGFRNRWFTQQWGVEVVVRRRSGGGEAEG</sequence>
<proteinExistence type="inferred from homology"/>
<dbReference type="PANTHER" id="PTHR24305:SF232">
    <property type="entry name" value="P450, PUTATIVE (EUROFUNG)-RELATED"/>
    <property type="match status" value="1"/>
</dbReference>
<dbReference type="GO" id="GO:0016705">
    <property type="term" value="F:oxidoreductase activity, acting on paired donors, with incorporation or reduction of molecular oxygen"/>
    <property type="evidence" value="ECO:0007669"/>
    <property type="project" value="InterPro"/>
</dbReference>
<dbReference type="Gene3D" id="1.10.630.10">
    <property type="entry name" value="Cytochrome P450"/>
    <property type="match status" value="1"/>
</dbReference>
<name>A0AA40CIE5_9PEZI</name>
<evidence type="ECO:0000256" key="3">
    <source>
        <dbReference type="ARBA" id="ARBA00022723"/>
    </source>
</evidence>
<evidence type="ECO:0000256" key="5">
    <source>
        <dbReference type="PIRSR" id="PIRSR602403-1"/>
    </source>
</evidence>